<gene>
    <name evidence="1" type="primary">SIRT5</name>
</gene>
<evidence type="ECO:0000313" key="1">
    <source>
        <dbReference type="Ensembl" id="ENSOARP00020029490.2"/>
    </source>
</evidence>
<organism evidence="1">
    <name type="scientific">Ovis aries</name>
    <name type="common">Sheep</name>
    <dbReference type="NCBI Taxonomy" id="9940"/>
    <lineage>
        <taxon>Eukaryota</taxon>
        <taxon>Metazoa</taxon>
        <taxon>Chordata</taxon>
        <taxon>Craniata</taxon>
        <taxon>Vertebrata</taxon>
        <taxon>Euteleostomi</taxon>
        <taxon>Mammalia</taxon>
        <taxon>Eutheria</taxon>
        <taxon>Laurasiatheria</taxon>
        <taxon>Artiodactyla</taxon>
        <taxon>Ruminantia</taxon>
        <taxon>Pecora</taxon>
        <taxon>Bovidae</taxon>
        <taxon>Caprinae</taxon>
        <taxon>Ovis</taxon>
    </lineage>
</organism>
<reference evidence="1" key="3">
    <citation type="submission" date="2025-09" db="UniProtKB">
        <authorList>
            <consortium name="Ensembl"/>
        </authorList>
    </citation>
    <scope>IDENTIFICATION</scope>
</reference>
<dbReference type="Ensembl" id="ENSOART00020035687.2">
    <property type="protein sequence ID" value="ENSOARP00020029490.2"/>
    <property type="gene ID" value="ENSOARG00020022947.2"/>
</dbReference>
<reference evidence="1" key="2">
    <citation type="submission" date="2025-08" db="UniProtKB">
        <authorList>
            <consortium name="Ensembl"/>
        </authorList>
    </citation>
    <scope>IDENTIFICATION</scope>
</reference>
<sequence length="378" mass="41374">MFLEISNKRKLFPDNIQCRSEPPSMTLPAAAAKSLQSCPTLWDPTDGSPPGSSIPGILQRNTENLMPPLWIVPNRLFSQLYCGLKSPISTQTKICLTMARPSSNMADFRKCFAKAKHIVVISGAGISAESGVPTFRGEGGYWRKWKAQDLATPQAFARNPSQVWEFYHYRREVVQSKEPNAGHLAIAECQARLHRQGRQVVVITQNIDELHRKAGTRNLLEIHGSLFKTRCTSCGVVAENYKSPICPALSGKGAPDPQTQDAGIPVEKLPRCEEAGCGGLLRPHVVWFGENLDPAILEEVDKELALCDLCLVVGTSSVVYPAAMFAPQVSARGVPVAEFNTETTPATNRFRYGVTGVGGGALSRFGRDHPSRSYLLSW</sequence>
<reference evidence="1" key="1">
    <citation type="submission" date="2020-11" db="EMBL/GenBank/DDBJ databases">
        <authorList>
            <person name="Davenport K.M."/>
            <person name="Bickhart D.M."/>
            <person name="Smith T.P.L."/>
            <person name="Murdoch B.M."/>
            <person name="Rosen B.D."/>
        </authorList>
    </citation>
    <scope>NUCLEOTIDE SEQUENCE [LARGE SCALE GENOMIC DNA]</scope>
    <source>
        <strain evidence="1">OAR_USU_Benz2616</strain>
    </source>
</reference>
<protein>
    <submittedName>
        <fullName evidence="1">Sirtuin 5</fullName>
    </submittedName>
</protein>
<name>A0AC11CHW0_SHEEP</name>
<accession>A0AC11CHW0</accession>
<proteinExistence type="predicted"/>